<keyword evidence="1" id="KW-0805">Transcription regulation</keyword>
<gene>
    <name evidence="5" type="primary">rhaS_3</name>
    <name evidence="5" type="ORF">CHLFYP18_04808</name>
</gene>
<proteinExistence type="predicted"/>
<dbReference type="SUPFAM" id="SSF46689">
    <property type="entry name" value="Homeodomain-like"/>
    <property type="match status" value="1"/>
</dbReference>
<dbReference type="InterPro" id="IPR046532">
    <property type="entry name" value="DUF6597"/>
</dbReference>
<evidence type="ECO:0000256" key="3">
    <source>
        <dbReference type="ARBA" id="ARBA00023163"/>
    </source>
</evidence>
<dbReference type="AlphaFoldDB" id="A0A6N3I5N2"/>
<evidence type="ECO:0000256" key="2">
    <source>
        <dbReference type="ARBA" id="ARBA00023125"/>
    </source>
</evidence>
<dbReference type="Gene3D" id="1.10.10.60">
    <property type="entry name" value="Homeodomain-like"/>
    <property type="match status" value="1"/>
</dbReference>
<dbReference type="Pfam" id="PF20240">
    <property type="entry name" value="DUF6597"/>
    <property type="match status" value="1"/>
</dbReference>
<dbReference type="Pfam" id="PF12833">
    <property type="entry name" value="HTH_18"/>
    <property type="match status" value="1"/>
</dbReference>
<feature type="domain" description="HTH araC/xylS-type" evidence="4">
    <location>
        <begin position="157"/>
        <end position="258"/>
    </location>
</feature>
<dbReference type="PROSITE" id="PS01124">
    <property type="entry name" value="HTH_ARAC_FAMILY_2"/>
    <property type="match status" value="1"/>
</dbReference>
<keyword evidence="2" id="KW-0238">DNA-binding</keyword>
<evidence type="ECO:0000259" key="4">
    <source>
        <dbReference type="PROSITE" id="PS01124"/>
    </source>
</evidence>
<dbReference type="SMART" id="SM00342">
    <property type="entry name" value="HTH_ARAC"/>
    <property type="match status" value="1"/>
</dbReference>
<protein>
    <submittedName>
        <fullName evidence="5">HTH-type transcriptional activator RhaS</fullName>
    </submittedName>
</protein>
<dbReference type="PANTHER" id="PTHR43280:SF2">
    <property type="entry name" value="HTH-TYPE TRANSCRIPTIONAL REGULATOR EXSA"/>
    <property type="match status" value="1"/>
</dbReference>
<dbReference type="InterPro" id="IPR009057">
    <property type="entry name" value="Homeodomain-like_sf"/>
</dbReference>
<keyword evidence="3" id="KW-0804">Transcription</keyword>
<dbReference type="RefSeq" id="WP_320951855.1">
    <property type="nucleotide sequence ID" value="NZ_CACRUH010000101.1"/>
</dbReference>
<accession>A0A6N3I5N2</accession>
<dbReference type="PANTHER" id="PTHR43280">
    <property type="entry name" value="ARAC-FAMILY TRANSCRIPTIONAL REGULATOR"/>
    <property type="match status" value="1"/>
</dbReference>
<dbReference type="GO" id="GO:0003700">
    <property type="term" value="F:DNA-binding transcription factor activity"/>
    <property type="evidence" value="ECO:0007669"/>
    <property type="project" value="InterPro"/>
</dbReference>
<organism evidence="5">
    <name type="scientific">Hungatella hathewayi</name>
    <dbReference type="NCBI Taxonomy" id="154046"/>
    <lineage>
        <taxon>Bacteria</taxon>
        <taxon>Bacillati</taxon>
        <taxon>Bacillota</taxon>
        <taxon>Clostridia</taxon>
        <taxon>Lachnospirales</taxon>
        <taxon>Lachnospiraceae</taxon>
        <taxon>Hungatella</taxon>
    </lineage>
</organism>
<dbReference type="GO" id="GO:0043565">
    <property type="term" value="F:sequence-specific DNA binding"/>
    <property type="evidence" value="ECO:0007669"/>
    <property type="project" value="InterPro"/>
</dbReference>
<evidence type="ECO:0000313" key="5">
    <source>
        <dbReference type="EMBL" id="VYU84028.1"/>
    </source>
</evidence>
<evidence type="ECO:0000256" key="1">
    <source>
        <dbReference type="ARBA" id="ARBA00023015"/>
    </source>
</evidence>
<reference evidence="5" key="1">
    <citation type="submission" date="2019-11" db="EMBL/GenBank/DDBJ databases">
        <authorList>
            <person name="Feng L."/>
        </authorList>
    </citation>
    <scope>NUCLEOTIDE SEQUENCE</scope>
    <source>
        <strain evidence="5">ChathewayiLFYP18</strain>
    </source>
</reference>
<dbReference type="InterPro" id="IPR018060">
    <property type="entry name" value="HTH_AraC"/>
</dbReference>
<dbReference type="EMBL" id="CACRUH010000101">
    <property type="protein sequence ID" value="VYU84028.1"/>
    <property type="molecule type" value="Genomic_DNA"/>
</dbReference>
<name>A0A6N3I5N2_9FIRM</name>
<sequence>MIILEITRYSVKNQCLAPWVKFFWHLNAENADYHYKLLPTDCIDVILNLKSNMIYETEYGKITAPSFHINGLRSKANFIHQINEVCIFGISFYPYGLYPFIHKPMIGLQDSIMSLQELSPGMGRKLKIIVTEDRAENIITAIEQCLVGELFVSQRFLDKAELIHDFLAVSTDISVGDFCQKWSLNMKSFERMVLMYTGFTPKLLRDIKRFQNISNQLSFQRADNLAAIAYDNDFTDQTHFIKTFRRFSGATPRTFQQENITVKENVLYIYQ</sequence>